<keyword evidence="13" id="KW-1185">Reference proteome</keyword>
<protein>
    <recommendedName>
        <fullName evidence="1">non-specific serine/threonine protein kinase</fullName>
        <ecNumber evidence="1">2.7.11.1</ecNumber>
    </recommendedName>
</protein>
<keyword evidence="6 9" id="KW-0067">ATP-binding</keyword>
<evidence type="ECO:0000313" key="13">
    <source>
        <dbReference type="Proteomes" id="UP000001038"/>
    </source>
</evidence>
<dbReference type="InterPro" id="IPR011009">
    <property type="entry name" value="Kinase-like_dom_sf"/>
</dbReference>
<dbReference type="GO" id="GO:1902103">
    <property type="term" value="P:negative regulation of metaphase/anaphase transition of meiotic cell cycle"/>
    <property type="evidence" value="ECO:0000318"/>
    <property type="project" value="GO_Central"/>
</dbReference>
<feature type="binding site" evidence="9">
    <location>
        <position position="80"/>
    </location>
    <ligand>
        <name>ATP</name>
        <dbReference type="ChEBI" id="CHEBI:30616"/>
    </ligand>
</feature>
<feature type="domain" description="Protein kinase" evidence="11">
    <location>
        <begin position="53"/>
        <end position="326"/>
    </location>
</feature>
<dbReference type="PROSITE" id="PS50011">
    <property type="entry name" value="PROTEIN_KINASE_DOM"/>
    <property type="match status" value="1"/>
</dbReference>
<accession>A0A3B3IIL0</accession>
<sequence>MPSPIPSSRLLPKGLFPSAVVGACSSPLARTQHGSSLQVPPRSCTSVIHWKQLRSVEPVGSGGFGFVYRAEYLGSTVALKKVKRCSKNTLASRQSFWAELNVAHLHHQNIVRVIAATTSAPGDSDADSSIGTILMEFVGNRNLQQVIYGTAEPLEGARCVRYAADIARGLRFLHSHGVVHLDIKPANVLLSGEDVCKIADFGCSVKLDRARETCADHPHVSLVCGTYTHRAPELLKGEAVSPKADIFSFGITLWQLLTREPPYAGDRQRVLYAIVAQELRPSLRDSAVFGCARGQRLRALLAACWSADGRRRPSASELLELLQRLP</sequence>
<dbReference type="Proteomes" id="UP000001038">
    <property type="component" value="Chromosome 20"/>
</dbReference>
<evidence type="ECO:0000259" key="11">
    <source>
        <dbReference type="PROSITE" id="PS50011"/>
    </source>
</evidence>
<dbReference type="PROSITE" id="PS00107">
    <property type="entry name" value="PROTEIN_KINASE_ATP"/>
    <property type="match status" value="1"/>
</dbReference>
<organism evidence="12 13">
    <name type="scientific">Oryzias latipes</name>
    <name type="common">Japanese rice fish</name>
    <name type="synonym">Japanese killifish</name>
    <dbReference type="NCBI Taxonomy" id="8090"/>
    <lineage>
        <taxon>Eukaryota</taxon>
        <taxon>Metazoa</taxon>
        <taxon>Chordata</taxon>
        <taxon>Craniata</taxon>
        <taxon>Vertebrata</taxon>
        <taxon>Euteleostomi</taxon>
        <taxon>Actinopterygii</taxon>
        <taxon>Neopterygii</taxon>
        <taxon>Teleostei</taxon>
        <taxon>Neoteleostei</taxon>
        <taxon>Acanthomorphata</taxon>
        <taxon>Ovalentaria</taxon>
        <taxon>Atherinomorphae</taxon>
        <taxon>Beloniformes</taxon>
        <taxon>Adrianichthyidae</taxon>
        <taxon>Oryziinae</taxon>
        <taxon>Oryzias</taxon>
    </lineage>
</organism>
<evidence type="ECO:0000256" key="4">
    <source>
        <dbReference type="ARBA" id="ARBA00022741"/>
    </source>
</evidence>
<evidence type="ECO:0000256" key="9">
    <source>
        <dbReference type="PROSITE-ProRule" id="PRU10141"/>
    </source>
</evidence>
<reference evidence="12 13" key="1">
    <citation type="journal article" date="2007" name="Nature">
        <title>The medaka draft genome and insights into vertebrate genome evolution.</title>
        <authorList>
            <person name="Kasahara M."/>
            <person name="Naruse K."/>
            <person name="Sasaki S."/>
            <person name="Nakatani Y."/>
            <person name="Qu W."/>
            <person name="Ahsan B."/>
            <person name="Yamada T."/>
            <person name="Nagayasu Y."/>
            <person name="Doi K."/>
            <person name="Kasai Y."/>
            <person name="Jindo T."/>
            <person name="Kobayashi D."/>
            <person name="Shimada A."/>
            <person name="Toyoda A."/>
            <person name="Kuroki Y."/>
            <person name="Fujiyama A."/>
            <person name="Sasaki T."/>
            <person name="Shimizu A."/>
            <person name="Asakawa S."/>
            <person name="Shimizu N."/>
            <person name="Hashimoto S."/>
            <person name="Yang J."/>
            <person name="Lee Y."/>
            <person name="Matsushima K."/>
            <person name="Sugano S."/>
            <person name="Sakaizumi M."/>
            <person name="Narita T."/>
            <person name="Ohishi K."/>
            <person name="Haga S."/>
            <person name="Ohta F."/>
            <person name="Nomoto H."/>
            <person name="Nogata K."/>
            <person name="Morishita T."/>
            <person name="Endo T."/>
            <person name="Shin-I T."/>
            <person name="Takeda H."/>
            <person name="Morishita S."/>
            <person name="Kohara Y."/>
        </authorList>
    </citation>
    <scope>NUCLEOTIDE SEQUENCE [LARGE SCALE GENOMIC DNA]</scope>
    <source>
        <strain evidence="12 13">Hd-rR</strain>
    </source>
</reference>
<dbReference type="InParanoid" id="A0A3B3IIL0"/>
<dbReference type="Gene3D" id="3.30.200.20">
    <property type="entry name" value="Phosphorylase Kinase, domain 1"/>
    <property type="match status" value="1"/>
</dbReference>
<dbReference type="AlphaFoldDB" id="A0A3B3IIL0"/>
<dbReference type="Gene3D" id="1.10.510.10">
    <property type="entry name" value="Transferase(Phosphotransferase) domain 1"/>
    <property type="match status" value="1"/>
</dbReference>
<keyword evidence="5" id="KW-0418">Kinase</keyword>
<evidence type="ECO:0000256" key="10">
    <source>
        <dbReference type="RuleBase" id="RU000304"/>
    </source>
</evidence>
<dbReference type="GeneID" id="101159657"/>
<evidence type="ECO:0000256" key="8">
    <source>
        <dbReference type="ARBA" id="ARBA00048679"/>
    </source>
</evidence>
<dbReference type="FunFam" id="1.10.510.10:FF:000490">
    <property type="entry name" value="Proto-oncogene serine/threonine-protein kinase mos"/>
    <property type="match status" value="1"/>
</dbReference>
<dbReference type="EC" id="2.7.11.1" evidence="1"/>
<dbReference type="KEGG" id="ola:101159657"/>
<evidence type="ECO:0000256" key="6">
    <source>
        <dbReference type="ARBA" id="ARBA00022840"/>
    </source>
</evidence>
<dbReference type="GO" id="GO:0005737">
    <property type="term" value="C:cytoplasm"/>
    <property type="evidence" value="ECO:0000318"/>
    <property type="project" value="GO_Central"/>
</dbReference>
<keyword evidence="2 10" id="KW-0723">Serine/threonine-protein kinase</keyword>
<proteinExistence type="inferred from homology"/>
<dbReference type="SMART" id="SM00220">
    <property type="entry name" value="S_TKc"/>
    <property type="match status" value="1"/>
</dbReference>
<dbReference type="RefSeq" id="XP_020557737.2">
    <property type="nucleotide sequence ID" value="XM_020702078.2"/>
</dbReference>
<keyword evidence="3" id="KW-0808">Transferase</keyword>
<dbReference type="Bgee" id="ENSORLG00000022827">
    <property type="expression patterns" value="Expressed in ovary and 12 other cell types or tissues"/>
</dbReference>
<dbReference type="GO" id="GO:0005524">
    <property type="term" value="F:ATP binding"/>
    <property type="evidence" value="ECO:0007669"/>
    <property type="project" value="UniProtKB-UniRule"/>
</dbReference>
<dbReference type="PANTHER" id="PTHR44329">
    <property type="entry name" value="SERINE/THREONINE-PROTEIN KINASE TNNI3K-RELATED"/>
    <property type="match status" value="1"/>
</dbReference>
<reference evidence="12" key="3">
    <citation type="submission" date="2025-09" db="UniProtKB">
        <authorList>
            <consortium name="Ensembl"/>
        </authorList>
    </citation>
    <scope>IDENTIFICATION</scope>
    <source>
        <strain evidence="12">Hd-rR</strain>
    </source>
</reference>
<dbReference type="CTD" id="4342"/>
<dbReference type="GO" id="GO:0007165">
    <property type="term" value="P:signal transduction"/>
    <property type="evidence" value="ECO:0000318"/>
    <property type="project" value="GO_Central"/>
</dbReference>
<dbReference type="OrthoDB" id="4062651at2759"/>
<evidence type="ECO:0000256" key="7">
    <source>
        <dbReference type="ARBA" id="ARBA00047899"/>
    </source>
</evidence>
<dbReference type="InterPro" id="IPR000719">
    <property type="entry name" value="Prot_kinase_dom"/>
</dbReference>
<dbReference type="STRING" id="8090.ENSORLP00000043920"/>
<evidence type="ECO:0000256" key="1">
    <source>
        <dbReference type="ARBA" id="ARBA00012513"/>
    </source>
</evidence>
<comment type="catalytic activity">
    <reaction evidence="8">
        <text>L-seryl-[protein] + ATP = O-phospho-L-seryl-[protein] + ADP + H(+)</text>
        <dbReference type="Rhea" id="RHEA:17989"/>
        <dbReference type="Rhea" id="RHEA-COMP:9863"/>
        <dbReference type="Rhea" id="RHEA-COMP:11604"/>
        <dbReference type="ChEBI" id="CHEBI:15378"/>
        <dbReference type="ChEBI" id="CHEBI:29999"/>
        <dbReference type="ChEBI" id="CHEBI:30616"/>
        <dbReference type="ChEBI" id="CHEBI:83421"/>
        <dbReference type="ChEBI" id="CHEBI:456216"/>
        <dbReference type="EC" id="2.7.11.1"/>
    </reaction>
</comment>
<dbReference type="SUPFAM" id="SSF56112">
    <property type="entry name" value="Protein kinase-like (PK-like)"/>
    <property type="match status" value="1"/>
</dbReference>
<evidence type="ECO:0000313" key="12">
    <source>
        <dbReference type="Ensembl" id="ENSORLP00000043920.1"/>
    </source>
</evidence>
<comment type="similarity">
    <text evidence="10">Belongs to the protein kinase superfamily.</text>
</comment>
<dbReference type="GeneTree" id="ENSGT00940000160233"/>
<dbReference type="InterPro" id="IPR008271">
    <property type="entry name" value="Ser/Thr_kinase_AS"/>
</dbReference>
<dbReference type="GO" id="GO:0004674">
    <property type="term" value="F:protein serine/threonine kinase activity"/>
    <property type="evidence" value="ECO:0007669"/>
    <property type="project" value="UniProtKB-KW"/>
</dbReference>
<gene>
    <name evidence="12" type="primary">MOS</name>
    <name evidence="12" type="synonym">mos</name>
</gene>
<evidence type="ECO:0000256" key="3">
    <source>
        <dbReference type="ARBA" id="ARBA00022679"/>
    </source>
</evidence>
<dbReference type="InterPro" id="IPR051681">
    <property type="entry name" value="Ser/Thr_Kinases-Pseudokinases"/>
</dbReference>
<dbReference type="InterPro" id="IPR017441">
    <property type="entry name" value="Protein_kinase_ATP_BS"/>
</dbReference>
<dbReference type="GO" id="GO:0004672">
    <property type="term" value="F:protein kinase activity"/>
    <property type="evidence" value="ECO:0000318"/>
    <property type="project" value="GO_Central"/>
</dbReference>
<dbReference type="CDD" id="cd13979">
    <property type="entry name" value="STKc_Mos"/>
    <property type="match status" value="1"/>
</dbReference>
<dbReference type="PANTHER" id="PTHR44329:SF285">
    <property type="entry name" value="V-MOS MOLONEY MURINE SARCOMA VIRAL ONCO HOMOLOG"/>
    <property type="match status" value="1"/>
</dbReference>
<dbReference type="GO" id="GO:0043410">
    <property type="term" value="P:positive regulation of MAPK cascade"/>
    <property type="evidence" value="ECO:0000318"/>
    <property type="project" value="GO_Central"/>
</dbReference>
<dbReference type="PROSITE" id="PS00108">
    <property type="entry name" value="PROTEIN_KINASE_ST"/>
    <property type="match status" value="1"/>
</dbReference>
<comment type="catalytic activity">
    <reaction evidence="7">
        <text>L-threonyl-[protein] + ATP = O-phospho-L-threonyl-[protein] + ADP + H(+)</text>
        <dbReference type="Rhea" id="RHEA:46608"/>
        <dbReference type="Rhea" id="RHEA-COMP:11060"/>
        <dbReference type="Rhea" id="RHEA-COMP:11605"/>
        <dbReference type="ChEBI" id="CHEBI:15378"/>
        <dbReference type="ChEBI" id="CHEBI:30013"/>
        <dbReference type="ChEBI" id="CHEBI:30616"/>
        <dbReference type="ChEBI" id="CHEBI:61977"/>
        <dbReference type="ChEBI" id="CHEBI:456216"/>
        <dbReference type="EC" id="2.7.11.1"/>
    </reaction>
</comment>
<reference evidence="12" key="2">
    <citation type="submission" date="2025-08" db="UniProtKB">
        <authorList>
            <consortium name="Ensembl"/>
        </authorList>
    </citation>
    <scope>IDENTIFICATION</scope>
    <source>
        <strain evidence="12">Hd-rR</strain>
    </source>
</reference>
<dbReference type="Pfam" id="PF00069">
    <property type="entry name" value="Pkinase"/>
    <property type="match status" value="1"/>
</dbReference>
<keyword evidence="4 9" id="KW-0547">Nucleotide-binding</keyword>
<dbReference type="PIRSF" id="PIRSF000654">
    <property type="entry name" value="Integrin-linked_kinase"/>
    <property type="match status" value="1"/>
</dbReference>
<evidence type="ECO:0000256" key="5">
    <source>
        <dbReference type="ARBA" id="ARBA00022777"/>
    </source>
</evidence>
<dbReference type="Ensembl" id="ENSORLT00000041563.1">
    <property type="protein sequence ID" value="ENSORLP00000043920.1"/>
    <property type="gene ID" value="ENSORLG00000022827.1"/>
</dbReference>
<name>A0A3B3IIL0_ORYLA</name>
<dbReference type="FunFam" id="3.30.200.20:FF:000316">
    <property type="entry name" value="Proto-oncogene serine/threonine-protein kinase mos"/>
    <property type="match status" value="1"/>
</dbReference>
<evidence type="ECO:0000256" key="2">
    <source>
        <dbReference type="ARBA" id="ARBA00022527"/>
    </source>
</evidence>